<reference evidence="5" key="1">
    <citation type="submission" date="2014-07" db="EMBL/GenBank/DDBJ databases">
        <authorList>
            <person name="Hornung V.Bastian."/>
        </authorList>
    </citation>
    <scope>NUCLEOTIDE SEQUENCE</scope>
    <source>
        <strain evidence="5">PCE-S</strain>
    </source>
</reference>
<evidence type="ECO:0000256" key="1">
    <source>
        <dbReference type="ARBA" id="ARBA00022729"/>
    </source>
</evidence>
<name>A0A098B9G0_DESHA</name>
<dbReference type="InterPro" id="IPR016047">
    <property type="entry name" value="M23ase_b-sheet_dom"/>
</dbReference>
<dbReference type="SUPFAM" id="SSF51261">
    <property type="entry name" value="Duplicated hybrid motif"/>
    <property type="match status" value="1"/>
</dbReference>
<sequence>MKETLPSSSVLVGCTCQWDDAEHILGLTASGIPRITLDTLPNLRFYIKHLALRGSDGFCEHFLTLSQAGELEDAIKEQRDLQKKGEQARNQLNNLTYSADKLQNQIKNLATQITVASNSLNEKQIAYNQAVEAVNQSEQELKQREEDLAKRQEVLRNRVKEIYQIGQVSYLEILFEAENLSDFITRLEYFNRLVDNDQKILADISLEKARIEEETKVLQARRDEAAKLKAEAEQAKKELDAKKKEHQAALDSNKKAQNDIFEQIAQMEADSNAIAEKIRKLTSNSGVVHGTISTYPLPGYYEISSAYGWRIHPITKQKSLHTGVDLPAPTGTKVLAAGNGEVIMAGWYGAYGNAVIVDHGGGYTTLYGHNSKLAAKVGDMVQAGDLISYVGSTGWSTGPHLHFEVRINGETTDPMQFFR</sequence>
<dbReference type="InterPro" id="IPR057309">
    <property type="entry name" value="PcsB_CC"/>
</dbReference>
<dbReference type="Gene3D" id="2.70.70.10">
    <property type="entry name" value="Glucose Permease (Domain IIA)"/>
    <property type="match status" value="1"/>
</dbReference>
<dbReference type="PANTHER" id="PTHR21666:SF289">
    <property type="entry name" value="L-ALA--D-GLU ENDOPEPTIDASE"/>
    <property type="match status" value="1"/>
</dbReference>
<gene>
    <name evidence="5" type="ORF">DPCES_5116</name>
</gene>
<feature type="coiled-coil region" evidence="2">
    <location>
        <begin position="71"/>
        <end position="158"/>
    </location>
</feature>
<evidence type="ECO:0000256" key="2">
    <source>
        <dbReference type="SAM" id="Coils"/>
    </source>
</evidence>
<dbReference type="CDD" id="cd12797">
    <property type="entry name" value="M23_peptidase"/>
    <property type="match status" value="1"/>
</dbReference>
<dbReference type="EMBL" id="LK996017">
    <property type="protein sequence ID" value="CDX05002.1"/>
    <property type="molecule type" value="Genomic_DNA"/>
</dbReference>
<dbReference type="FunFam" id="2.70.70.10:FF:000006">
    <property type="entry name" value="M23 family peptidase"/>
    <property type="match status" value="1"/>
</dbReference>
<protein>
    <submittedName>
        <fullName evidence="5">Peptidase, M23</fullName>
    </submittedName>
</protein>
<dbReference type="PATRIC" id="fig|49338.4.peg.5508"/>
<dbReference type="Pfam" id="PF01551">
    <property type="entry name" value="Peptidase_M23"/>
    <property type="match status" value="1"/>
</dbReference>
<dbReference type="InterPro" id="IPR050570">
    <property type="entry name" value="Cell_wall_metabolism_enzyme"/>
</dbReference>
<dbReference type="Gene3D" id="6.10.250.3150">
    <property type="match status" value="1"/>
</dbReference>
<keyword evidence="1" id="KW-0732">Signal</keyword>
<accession>A0A098B9G0</accession>
<proteinExistence type="predicted"/>
<feature type="coiled-coil region" evidence="2">
    <location>
        <begin position="201"/>
        <end position="284"/>
    </location>
</feature>
<dbReference type="GO" id="GO:0004222">
    <property type="term" value="F:metalloendopeptidase activity"/>
    <property type="evidence" value="ECO:0007669"/>
    <property type="project" value="TreeGrafter"/>
</dbReference>
<dbReference type="Pfam" id="PF24568">
    <property type="entry name" value="CC_PcsB"/>
    <property type="match status" value="1"/>
</dbReference>
<evidence type="ECO:0000313" key="5">
    <source>
        <dbReference type="EMBL" id="CDX05002.1"/>
    </source>
</evidence>
<feature type="domain" description="Peptidoglycan hydrolase PcsB coiled-coil" evidence="4">
    <location>
        <begin position="142"/>
        <end position="213"/>
    </location>
</feature>
<dbReference type="AlphaFoldDB" id="A0A098B9G0"/>
<dbReference type="PANTHER" id="PTHR21666">
    <property type="entry name" value="PEPTIDASE-RELATED"/>
    <property type="match status" value="1"/>
</dbReference>
<dbReference type="InterPro" id="IPR011055">
    <property type="entry name" value="Dup_hybrid_motif"/>
</dbReference>
<organism evidence="5">
    <name type="scientific">Desulfitobacterium hafniense</name>
    <name type="common">Desulfitobacterium frappieri</name>
    <dbReference type="NCBI Taxonomy" id="49338"/>
    <lineage>
        <taxon>Bacteria</taxon>
        <taxon>Bacillati</taxon>
        <taxon>Bacillota</taxon>
        <taxon>Clostridia</taxon>
        <taxon>Eubacteriales</taxon>
        <taxon>Desulfitobacteriaceae</taxon>
        <taxon>Desulfitobacterium</taxon>
    </lineage>
</organism>
<evidence type="ECO:0000259" key="4">
    <source>
        <dbReference type="Pfam" id="PF24568"/>
    </source>
</evidence>
<evidence type="ECO:0000259" key="3">
    <source>
        <dbReference type="Pfam" id="PF01551"/>
    </source>
</evidence>
<feature type="domain" description="M23ase beta-sheet core" evidence="3">
    <location>
        <begin position="320"/>
        <end position="414"/>
    </location>
</feature>
<keyword evidence="2" id="KW-0175">Coiled coil</keyword>